<gene>
    <name evidence="5" type="ORF">SAMN02745248_00924</name>
</gene>
<comment type="similarity">
    <text evidence="1">Belongs to the BlaI transcriptional regulatory family.</text>
</comment>
<dbReference type="GO" id="GO:0003677">
    <property type="term" value="F:DNA binding"/>
    <property type="evidence" value="ECO:0007669"/>
    <property type="project" value="UniProtKB-KW"/>
</dbReference>
<dbReference type="SUPFAM" id="SSF46785">
    <property type="entry name" value="Winged helix' DNA-binding domain"/>
    <property type="match status" value="1"/>
</dbReference>
<dbReference type="STRING" id="1121331.SAMN02745248_00924"/>
<evidence type="ECO:0000256" key="2">
    <source>
        <dbReference type="ARBA" id="ARBA00023015"/>
    </source>
</evidence>
<dbReference type="Pfam" id="PF03965">
    <property type="entry name" value="Penicillinase_R"/>
    <property type="match status" value="1"/>
</dbReference>
<dbReference type="RefSeq" id="WP_072902829.1">
    <property type="nucleotide sequence ID" value="NZ_FRAD01000006.1"/>
</dbReference>
<name>A0A1M6M2W9_9CLOT</name>
<evidence type="ECO:0000256" key="3">
    <source>
        <dbReference type="ARBA" id="ARBA00023125"/>
    </source>
</evidence>
<organism evidence="5 6">
    <name type="scientific">Hathewaya proteolytica DSM 3090</name>
    <dbReference type="NCBI Taxonomy" id="1121331"/>
    <lineage>
        <taxon>Bacteria</taxon>
        <taxon>Bacillati</taxon>
        <taxon>Bacillota</taxon>
        <taxon>Clostridia</taxon>
        <taxon>Eubacteriales</taxon>
        <taxon>Clostridiaceae</taxon>
        <taxon>Hathewaya</taxon>
    </lineage>
</organism>
<dbReference type="Gene3D" id="1.10.4040.10">
    <property type="entry name" value="Penicillinase repressor domain"/>
    <property type="match status" value="1"/>
</dbReference>
<evidence type="ECO:0000313" key="5">
    <source>
        <dbReference type="EMBL" id="SHJ77799.1"/>
    </source>
</evidence>
<dbReference type="PIRSF" id="PIRSF019455">
    <property type="entry name" value="CopR_AtkY"/>
    <property type="match status" value="1"/>
</dbReference>
<evidence type="ECO:0000313" key="6">
    <source>
        <dbReference type="Proteomes" id="UP000183952"/>
    </source>
</evidence>
<sequence length="125" mass="14570">MKKLPDSELELMMIIWHSQGPVTRMDIEAKLDKSRDILPNTVLSFLSRLEDKGFIKKEKQGKINYYSPLVDEDKYLQEEGKSIFKKMFGNSLSRFVTSLYDGNAIGEEDLTELRNMLDEMDDKKK</sequence>
<keyword evidence="2" id="KW-0805">Transcription regulation</keyword>
<dbReference type="AlphaFoldDB" id="A0A1M6M2W9"/>
<dbReference type="InterPro" id="IPR036390">
    <property type="entry name" value="WH_DNA-bd_sf"/>
</dbReference>
<dbReference type="OrthoDB" id="9795583at2"/>
<keyword evidence="4" id="KW-0804">Transcription</keyword>
<dbReference type="EMBL" id="FRAD01000006">
    <property type="protein sequence ID" value="SHJ77799.1"/>
    <property type="molecule type" value="Genomic_DNA"/>
</dbReference>
<dbReference type="InterPro" id="IPR036388">
    <property type="entry name" value="WH-like_DNA-bd_sf"/>
</dbReference>
<protein>
    <submittedName>
        <fullName evidence="5">Predicted transcriptional regulator</fullName>
    </submittedName>
</protein>
<evidence type="ECO:0000256" key="1">
    <source>
        <dbReference type="ARBA" id="ARBA00011046"/>
    </source>
</evidence>
<dbReference type="Proteomes" id="UP000183952">
    <property type="component" value="Unassembled WGS sequence"/>
</dbReference>
<keyword evidence="6" id="KW-1185">Reference proteome</keyword>
<reference evidence="5 6" key="1">
    <citation type="submission" date="2016-11" db="EMBL/GenBank/DDBJ databases">
        <authorList>
            <person name="Jaros S."/>
            <person name="Januszkiewicz K."/>
            <person name="Wedrychowicz H."/>
        </authorList>
    </citation>
    <scope>NUCLEOTIDE SEQUENCE [LARGE SCALE GENOMIC DNA]</scope>
    <source>
        <strain evidence="5 6">DSM 3090</strain>
    </source>
</reference>
<accession>A0A1M6M2W9</accession>
<evidence type="ECO:0000256" key="4">
    <source>
        <dbReference type="ARBA" id="ARBA00023163"/>
    </source>
</evidence>
<dbReference type="GO" id="GO:0045892">
    <property type="term" value="P:negative regulation of DNA-templated transcription"/>
    <property type="evidence" value="ECO:0007669"/>
    <property type="project" value="InterPro"/>
</dbReference>
<dbReference type="Gene3D" id="1.10.10.10">
    <property type="entry name" value="Winged helix-like DNA-binding domain superfamily/Winged helix DNA-binding domain"/>
    <property type="match status" value="1"/>
</dbReference>
<keyword evidence="3" id="KW-0238">DNA-binding</keyword>
<dbReference type="InterPro" id="IPR005650">
    <property type="entry name" value="BlaI_family"/>
</dbReference>
<proteinExistence type="inferred from homology"/>